<protein>
    <submittedName>
        <fullName evidence="2">Uncharacterized protein</fullName>
    </submittedName>
</protein>
<feature type="region of interest" description="Disordered" evidence="1">
    <location>
        <begin position="265"/>
        <end position="286"/>
    </location>
</feature>
<evidence type="ECO:0000256" key="1">
    <source>
        <dbReference type="SAM" id="MobiDB-lite"/>
    </source>
</evidence>
<accession>A0A0W1R661</accession>
<dbReference type="Pfam" id="PF26448">
    <property type="entry name" value="DUF8127"/>
    <property type="match status" value="1"/>
</dbReference>
<evidence type="ECO:0000313" key="2">
    <source>
        <dbReference type="EMBL" id="KTG08368.1"/>
    </source>
</evidence>
<gene>
    <name evidence="2" type="ORF">AUR64_19240</name>
</gene>
<dbReference type="InterPro" id="IPR058440">
    <property type="entry name" value="DUF8127"/>
</dbReference>
<reference evidence="2 3" key="1">
    <citation type="submission" date="2015-12" db="EMBL/GenBank/DDBJ databases">
        <title>Haloprofundus marisrubri gen. nov., sp. nov., an extremely halophilic archaeon isolated from the Discovery deep brine-seawater interface in the Red Sea.</title>
        <authorList>
            <person name="Zhang G."/>
            <person name="Stingl U."/>
            <person name="Rashid M."/>
        </authorList>
    </citation>
    <scope>NUCLEOTIDE SEQUENCE [LARGE SCALE GENOMIC DNA]</scope>
    <source>
        <strain evidence="2 3">SB9</strain>
    </source>
</reference>
<dbReference type="OrthoDB" id="238674at2157"/>
<name>A0A0W1R661_9EURY</name>
<keyword evidence="3" id="KW-1185">Reference proteome</keyword>
<dbReference type="EMBL" id="LOPU01000031">
    <property type="protein sequence ID" value="KTG08368.1"/>
    <property type="molecule type" value="Genomic_DNA"/>
</dbReference>
<comment type="caution">
    <text evidence="2">The sequence shown here is derived from an EMBL/GenBank/DDBJ whole genome shotgun (WGS) entry which is preliminary data.</text>
</comment>
<sequence length="286" mass="33111">MYYYQWRRVLLAAVGMVLLLNPALAYPHGGPEEVTMNFEATELDEDLKQTIVSDERSAPKTDTWVAQRALTYGAFPDRLPPARQRVLYCRYPDLFQRLCAYAEEFGPNGSRVIENDTAVPLGDDGQPVMEYPYEFVYLDDERFYEPRTSIENDSVVFSFDHAPPTVVAERLARPYQRLPPVTQRAVDTGNTTKTFMVYPLDDEAQHRVDLLDAYDREMVKKNGRYYELNVTTVERRPVVDRSLRVLLRVAGVVVGLYLLARSGRRPRRPADNRDVPEQQRSRRSRR</sequence>
<dbReference type="Proteomes" id="UP000054387">
    <property type="component" value="Unassembled WGS sequence"/>
</dbReference>
<dbReference type="AlphaFoldDB" id="A0A0W1R661"/>
<organism evidence="2 3">
    <name type="scientific">Haloprofundus marisrubri</name>
    <dbReference type="NCBI Taxonomy" id="1514971"/>
    <lineage>
        <taxon>Archaea</taxon>
        <taxon>Methanobacteriati</taxon>
        <taxon>Methanobacteriota</taxon>
        <taxon>Stenosarchaea group</taxon>
        <taxon>Halobacteria</taxon>
        <taxon>Halobacteriales</taxon>
        <taxon>Haloferacaceae</taxon>
        <taxon>Haloprofundus</taxon>
    </lineage>
</organism>
<evidence type="ECO:0000313" key="3">
    <source>
        <dbReference type="Proteomes" id="UP000054387"/>
    </source>
</evidence>
<feature type="compositionally biased region" description="Basic and acidic residues" evidence="1">
    <location>
        <begin position="268"/>
        <end position="280"/>
    </location>
</feature>
<proteinExistence type="predicted"/>
<dbReference type="RefSeq" id="WP_058583088.1">
    <property type="nucleotide sequence ID" value="NZ_LOPU01000031.1"/>
</dbReference>